<proteinExistence type="predicted"/>
<gene>
    <name evidence="1" type="ORF">M2319_002338</name>
</gene>
<evidence type="ECO:0000313" key="2">
    <source>
        <dbReference type="Proteomes" id="UP001209755"/>
    </source>
</evidence>
<dbReference type="SUPFAM" id="SSF50969">
    <property type="entry name" value="YVTN repeat-like/Quinoprotein amine dehydrogenase"/>
    <property type="match status" value="1"/>
</dbReference>
<dbReference type="EMBL" id="JAOQNS010000006">
    <property type="protein sequence ID" value="MCW2307999.1"/>
    <property type="molecule type" value="Genomic_DNA"/>
</dbReference>
<reference evidence="2" key="1">
    <citation type="submission" date="2023-07" db="EMBL/GenBank/DDBJ databases">
        <title>Genome sequencing of Purple Non-Sulfur Bacteria from various extreme environments.</title>
        <authorList>
            <person name="Mayer M."/>
        </authorList>
    </citation>
    <scope>NUCLEOTIDE SEQUENCE [LARGE SCALE GENOMIC DNA]</scope>
    <source>
        <strain evidence="2">DSM 17935</strain>
    </source>
</reference>
<dbReference type="Gene3D" id="1.10.101.10">
    <property type="entry name" value="PGBD-like superfamily/PGBD"/>
    <property type="match status" value="1"/>
</dbReference>
<dbReference type="Proteomes" id="UP001209755">
    <property type="component" value="Unassembled WGS sequence"/>
</dbReference>
<protein>
    <recommendedName>
        <fullName evidence="3">Peptidoglycan binding-like domain-containing protein</fullName>
    </recommendedName>
</protein>
<dbReference type="RefSeq" id="WP_264601631.1">
    <property type="nucleotide sequence ID" value="NZ_JAOQNS010000006.1"/>
</dbReference>
<evidence type="ECO:0008006" key="3">
    <source>
        <dbReference type="Google" id="ProtNLM"/>
    </source>
</evidence>
<comment type="caution">
    <text evidence="1">The sequence shown here is derived from an EMBL/GenBank/DDBJ whole genome shotgun (WGS) entry which is preliminary data.</text>
</comment>
<keyword evidence="2" id="KW-1185">Reference proteome</keyword>
<organism evidence="1 2">
    <name type="scientific">Rhodobium gokarnense</name>
    <dbReference type="NCBI Taxonomy" id="364296"/>
    <lineage>
        <taxon>Bacteria</taxon>
        <taxon>Pseudomonadati</taxon>
        <taxon>Pseudomonadota</taxon>
        <taxon>Alphaproteobacteria</taxon>
        <taxon>Hyphomicrobiales</taxon>
        <taxon>Rhodobiaceae</taxon>
        <taxon>Rhodobium</taxon>
    </lineage>
</organism>
<name>A0ABT3HCC6_9HYPH</name>
<dbReference type="InterPro" id="IPR036366">
    <property type="entry name" value="PGBDSf"/>
</dbReference>
<accession>A0ABT3HCC6</accession>
<evidence type="ECO:0000313" key="1">
    <source>
        <dbReference type="EMBL" id="MCW2307999.1"/>
    </source>
</evidence>
<sequence length="429" mass="46678">MAIDHATAGSLNASSVQTGTLLPNQPVSMPIEPLGLEVAGAQIFVMGNDAGTDSTVMRFASEDLEKPARVDLDFTAFDIALSETGDVLFVVGIQEGKPVLESLSSDLKRLGKLTLDDDLVWPTLSYSATEQLIIADLKSNKKGLLFVDIANPKNLRHAPRLFFDTSIGISEVWWDPTSEVMFANAAQSPMLITVDTSQKRASGFLAWRSTSENPSPLAVHGWTGAHSCRKGASSSFVIAASLTGYLALVDYEPISQSLDTLSVVPGVGKKVENRFYEHTDIIRPANLIASSCDQSVIWLGYQSRPEIVQFSRAQNSTTLDKIGEIRLPFVPTDIAIDPSGAFAVAISRERRLIVRYDRRGENDGTGITGDPEIRKIQRLLSERGYPVGYIDGIAGPRTYKAASEFAKNKEKNAGKIHDLNSLKSLFAFQ</sequence>
<dbReference type="InterPro" id="IPR011044">
    <property type="entry name" value="Quino_amine_DH_bsu"/>
</dbReference>